<dbReference type="Proteomes" id="UP000279236">
    <property type="component" value="Unassembled WGS sequence"/>
</dbReference>
<organism evidence="7 8">
    <name type="scientific">Apiotrichum porosum</name>
    <dbReference type="NCBI Taxonomy" id="105984"/>
    <lineage>
        <taxon>Eukaryota</taxon>
        <taxon>Fungi</taxon>
        <taxon>Dikarya</taxon>
        <taxon>Basidiomycota</taxon>
        <taxon>Agaricomycotina</taxon>
        <taxon>Tremellomycetes</taxon>
        <taxon>Trichosporonales</taxon>
        <taxon>Trichosporonaceae</taxon>
        <taxon>Apiotrichum</taxon>
    </lineage>
</organism>
<keyword evidence="4" id="KW-0804">Transcription</keyword>
<evidence type="ECO:0000313" key="7">
    <source>
        <dbReference type="EMBL" id="RSH77090.1"/>
    </source>
</evidence>
<dbReference type="EMBL" id="RSCE01000018">
    <property type="protein sequence ID" value="RSH77090.1"/>
    <property type="molecule type" value="Genomic_DNA"/>
</dbReference>
<dbReference type="InterPro" id="IPR051089">
    <property type="entry name" value="prtT"/>
</dbReference>
<feature type="region of interest" description="Disordered" evidence="6">
    <location>
        <begin position="175"/>
        <end position="222"/>
    </location>
</feature>
<evidence type="ECO:0000313" key="8">
    <source>
        <dbReference type="Proteomes" id="UP000279236"/>
    </source>
</evidence>
<proteinExistence type="predicted"/>
<keyword evidence="5" id="KW-0539">Nucleus</keyword>
<keyword evidence="3" id="KW-0238">DNA-binding</keyword>
<reference evidence="7 8" key="1">
    <citation type="submission" date="2018-11" db="EMBL/GenBank/DDBJ databases">
        <title>Genome sequence of Apiotrichum porosum DSM 27194.</title>
        <authorList>
            <person name="Aliyu H."/>
            <person name="Gorte O."/>
            <person name="Ochsenreither K."/>
        </authorList>
    </citation>
    <scope>NUCLEOTIDE SEQUENCE [LARGE SCALE GENOMIC DNA]</scope>
    <source>
        <strain evidence="7 8">DSM 27194</strain>
    </source>
</reference>
<evidence type="ECO:0000256" key="3">
    <source>
        <dbReference type="ARBA" id="ARBA00023125"/>
    </source>
</evidence>
<accession>A0A427XDU3</accession>
<evidence type="ECO:0000256" key="2">
    <source>
        <dbReference type="ARBA" id="ARBA00023015"/>
    </source>
</evidence>
<dbReference type="CDD" id="cd12148">
    <property type="entry name" value="fungal_TF_MHR"/>
    <property type="match status" value="1"/>
</dbReference>
<dbReference type="AlphaFoldDB" id="A0A427XDU3"/>
<dbReference type="PANTHER" id="PTHR31845">
    <property type="entry name" value="FINGER DOMAIN PROTEIN, PUTATIVE-RELATED"/>
    <property type="match status" value="1"/>
</dbReference>
<evidence type="ECO:0000256" key="5">
    <source>
        <dbReference type="ARBA" id="ARBA00023242"/>
    </source>
</evidence>
<dbReference type="GeneID" id="39588262"/>
<name>A0A427XDU3_9TREE</name>
<gene>
    <name evidence="7" type="ORF">EHS24_003719</name>
</gene>
<dbReference type="RefSeq" id="XP_028472237.1">
    <property type="nucleotide sequence ID" value="XM_028619368.1"/>
</dbReference>
<comment type="subcellular location">
    <subcellularLocation>
        <location evidence="1">Nucleus</location>
    </subcellularLocation>
</comment>
<protein>
    <recommendedName>
        <fullName evidence="9">Transcription factor domain-containing protein</fullName>
    </recommendedName>
</protein>
<comment type="caution">
    <text evidence="7">The sequence shown here is derived from an EMBL/GenBank/DDBJ whole genome shotgun (WGS) entry which is preliminary data.</text>
</comment>
<dbReference type="GO" id="GO:0000976">
    <property type="term" value="F:transcription cis-regulatory region binding"/>
    <property type="evidence" value="ECO:0007669"/>
    <property type="project" value="TreeGrafter"/>
</dbReference>
<dbReference type="PANTHER" id="PTHR31845:SF17">
    <property type="entry name" value="ZN(II)2CYS6 TRANSCRIPTION FACTOR (EUROFUNG)"/>
    <property type="match status" value="1"/>
</dbReference>
<evidence type="ECO:0000256" key="4">
    <source>
        <dbReference type="ARBA" id="ARBA00023163"/>
    </source>
</evidence>
<dbReference type="OrthoDB" id="3163292at2759"/>
<evidence type="ECO:0008006" key="9">
    <source>
        <dbReference type="Google" id="ProtNLM"/>
    </source>
</evidence>
<keyword evidence="8" id="KW-1185">Reference proteome</keyword>
<sequence length="725" mass="80018">MVMVLMGAAADWMTPGSECGGYMVAAVDGSRLDSLEGQVSTVVQKLDNLTSVLLQSRGNVSSWSPVDCQSETPVHTRNIGRLAMAAEMCTPLTLPRTATPAKESSYGCPAITPSAHHEDLAKDDHLSATSLPIRLSAQGRPHLPLYEEEEDDEDPLAMTMSMEPFRALTRVEQEERLRAEGHPAVTGGGDRGEDGSGARPAKRQRTAQDEWGPSPIRELRGPMDATAADPVTLGLCTEDEGMVLFDAFLKHANGFIPVLDPDVDTWQSLRKRSPFLITVIIFVASRAHTAAGTPGHRADFSRQCQELAEHMARLTLFCAVSTLETVQGLVIFASWAENAWRPGCHAMTLAVDMRLYLCLSSLHKIQASARAPNSMLEKQRPLVAGARVWLGVLKLTYEMSYNNALPVPFASPLAESAQYARELLDHPLSNIYDSRCVVTVEMLMTRESLYRPFQPLSTRSPEQVDALLRETNRMIRDNYEYWTDYYDHFLVKEPKGHTACEPTAMLLQPDSSIYGNSCAWNGVRTAEDALLLSSERRQWLATAVRSAAYLVSSIGSGKQMKDSEFANHYFHLGIVSTAHYLIRACELLPEACELHQVSVDLDKLLLKLPQYPVEQFAQVLRSALHKARADGVLPHTSSSATVDMPVRDSAVTEVLNEDNLAALDTVAMGSMAHMMPGFISFPWNDSIPPVAHPTQSGHDQEVAGWDNMVWLENFNLEAWFPSDSI</sequence>
<evidence type="ECO:0000256" key="1">
    <source>
        <dbReference type="ARBA" id="ARBA00004123"/>
    </source>
</evidence>
<keyword evidence="2" id="KW-0805">Transcription regulation</keyword>
<dbReference type="GO" id="GO:0005634">
    <property type="term" value="C:nucleus"/>
    <property type="evidence" value="ECO:0007669"/>
    <property type="project" value="UniProtKB-SubCell"/>
</dbReference>
<dbReference type="GO" id="GO:0000981">
    <property type="term" value="F:DNA-binding transcription factor activity, RNA polymerase II-specific"/>
    <property type="evidence" value="ECO:0007669"/>
    <property type="project" value="TreeGrafter"/>
</dbReference>
<evidence type="ECO:0000256" key="6">
    <source>
        <dbReference type="SAM" id="MobiDB-lite"/>
    </source>
</evidence>